<keyword evidence="2" id="KW-0472">Membrane</keyword>
<gene>
    <name evidence="3" type="ORF">QBC38DRAFT_254419</name>
</gene>
<dbReference type="AlphaFoldDB" id="A0AAN7BL90"/>
<protein>
    <submittedName>
        <fullName evidence="3">Uncharacterized protein</fullName>
    </submittedName>
</protein>
<organism evidence="3 4">
    <name type="scientific">Podospora fimiseda</name>
    <dbReference type="NCBI Taxonomy" id="252190"/>
    <lineage>
        <taxon>Eukaryota</taxon>
        <taxon>Fungi</taxon>
        <taxon>Dikarya</taxon>
        <taxon>Ascomycota</taxon>
        <taxon>Pezizomycotina</taxon>
        <taxon>Sordariomycetes</taxon>
        <taxon>Sordariomycetidae</taxon>
        <taxon>Sordariales</taxon>
        <taxon>Podosporaceae</taxon>
        <taxon>Podospora</taxon>
    </lineage>
</organism>
<dbReference type="Proteomes" id="UP001301958">
    <property type="component" value="Unassembled WGS sequence"/>
</dbReference>
<evidence type="ECO:0000256" key="1">
    <source>
        <dbReference type="SAM" id="MobiDB-lite"/>
    </source>
</evidence>
<comment type="caution">
    <text evidence="3">The sequence shown here is derived from an EMBL/GenBank/DDBJ whole genome shotgun (WGS) entry which is preliminary data.</text>
</comment>
<feature type="transmembrane region" description="Helical" evidence="2">
    <location>
        <begin position="75"/>
        <end position="97"/>
    </location>
</feature>
<reference evidence="3" key="2">
    <citation type="submission" date="2023-05" db="EMBL/GenBank/DDBJ databases">
        <authorList>
            <consortium name="Lawrence Berkeley National Laboratory"/>
            <person name="Steindorff A."/>
            <person name="Hensen N."/>
            <person name="Bonometti L."/>
            <person name="Westerberg I."/>
            <person name="Brannstrom I.O."/>
            <person name="Guillou S."/>
            <person name="Cros-Aarteil S."/>
            <person name="Calhoun S."/>
            <person name="Haridas S."/>
            <person name="Kuo A."/>
            <person name="Mondo S."/>
            <person name="Pangilinan J."/>
            <person name="Riley R."/>
            <person name="Labutti K."/>
            <person name="Andreopoulos B."/>
            <person name="Lipzen A."/>
            <person name="Chen C."/>
            <person name="Yanf M."/>
            <person name="Daum C."/>
            <person name="Ng V."/>
            <person name="Clum A."/>
            <person name="Ohm R."/>
            <person name="Martin F."/>
            <person name="Silar P."/>
            <person name="Natvig D."/>
            <person name="Lalanne C."/>
            <person name="Gautier V."/>
            <person name="Ament-Velasquez S.L."/>
            <person name="Kruys A."/>
            <person name="Hutchinson M.I."/>
            <person name="Powell A.J."/>
            <person name="Barry K."/>
            <person name="Miller A.N."/>
            <person name="Grigoriev I.V."/>
            <person name="Debuchy R."/>
            <person name="Gladieux P."/>
            <person name="Thoren M.H."/>
            <person name="Johannesson H."/>
        </authorList>
    </citation>
    <scope>NUCLEOTIDE SEQUENCE</scope>
    <source>
        <strain evidence="3">CBS 990.96</strain>
    </source>
</reference>
<evidence type="ECO:0000256" key="2">
    <source>
        <dbReference type="SAM" id="Phobius"/>
    </source>
</evidence>
<evidence type="ECO:0000313" key="3">
    <source>
        <dbReference type="EMBL" id="KAK4225636.1"/>
    </source>
</evidence>
<keyword evidence="2" id="KW-1133">Transmembrane helix</keyword>
<keyword evidence="2" id="KW-0812">Transmembrane</keyword>
<keyword evidence="4" id="KW-1185">Reference proteome</keyword>
<sequence length="272" mass="30508">MNSWRGTNIYTENSTRWIELINSSTSEFMVNYLPPNVIAIPGKLDDVTQNNITIPPDFLVIQNAGKLPFKSLEGVIFGVTSGIALILGLIWLIYHWWRKSLLNPKQSSDSAEDDPSSTTPSGTTVVGSGNNIYFALNSKGTSAEKFKADLETYYAYIPNLELYQRNIKNDGVAVEDVEAGTELLRRRYECQLQLISNQGTHQDTMENREKLDENVYYLTKDYEQLVGSWLSGGGVGQNLAGWSNEEIEELRQIWQIIQSRKGSEEAGTPLSV</sequence>
<evidence type="ECO:0000313" key="4">
    <source>
        <dbReference type="Proteomes" id="UP001301958"/>
    </source>
</evidence>
<accession>A0AAN7BL90</accession>
<reference evidence="3" key="1">
    <citation type="journal article" date="2023" name="Mol. Phylogenet. Evol.">
        <title>Genome-scale phylogeny and comparative genomics of the fungal order Sordariales.</title>
        <authorList>
            <person name="Hensen N."/>
            <person name="Bonometti L."/>
            <person name="Westerberg I."/>
            <person name="Brannstrom I.O."/>
            <person name="Guillou S."/>
            <person name="Cros-Aarteil S."/>
            <person name="Calhoun S."/>
            <person name="Haridas S."/>
            <person name="Kuo A."/>
            <person name="Mondo S."/>
            <person name="Pangilinan J."/>
            <person name="Riley R."/>
            <person name="LaButti K."/>
            <person name="Andreopoulos B."/>
            <person name="Lipzen A."/>
            <person name="Chen C."/>
            <person name="Yan M."/>
            <person name="Daum C."/>
            <person name="Ng V."/>
            <person name="Clum A."/>
            <person name="Steindorff A."/>
            <person name="Ohm R.A."/>
            <person name="Martin F."/>
            <person name="Silar P."/>
            <person name="Natvig D.O."/>
            <person name="Lalanne C."/>
            <person name="Gautier V."/>
            <person name="Ament-Velasquez S.L."/>
            <person name="Kruys A."/>
            <person name="Hutchinson M.I."/>
            <person name="Powell A.J."/>
            <person name="Barry K."/>
            <person name="Miller A.N."/>
            <person name="Grigoriev I.V."/>
            <person name="Debuchy R."/>
            <person name="Gladieux P."/>
            <person name="Hiltunen Thoren M."/>
            <person name="Johannesson H."/>
        </authorList>
    </citation>
    <scope>NUCLEOTIDE SEQUENCE</scope>
    <source>
        <strain evidence="3">CBS 990.96</strain>
    </source>
</reference>
<proteinExistence type="predicted"/>
<name>A0AAN7BL90_9PEZI</name>
<feature type="region of interest" description="Disordered" evidence="1">
    <location>
        <begin position="105"/>
        <end position="124"/>
    </location>
</feature>
<dbReference type="EMBL" id="MU865362">
    <property type="protein sequence ID" value="KAK4225636.1"/>
    <property type="molecule type" value="Genomic_DNA"/>
</dbReference>